<dbReference type="InterPro" id="IPR018060">
    <property type="entry name" value="HTH_AraC"/>
</dbReference>
<dbReference type="InterPro" id="IPR009057">
    <property type="entry name" value="Homeodomain-like_sf"/>
</dbReference>
<dbReference type="InterPro" id="IPR032687">
    <property type="entry name" value="AraC-type_N"/>
</dbReference>
<dbReference type="GO" id="GO:0005829">
    <property type="term" value="C:cytosol"/>
    <property type="evidence" value="ECO:0007669"/>
    <property type="project" value="TreeGrafter"/>
</dbReference>
<accession>A0A3N0V229</accession>
<proteinExistence type="predicted"/>
<evidence type="ECO:0000313" key="5">
    <source>
        <dbReference type="EMBL" id="ROH86528.1"/>
    </source>
</evidence>
<dbReference type="PANTHER" id="PTHR47894">
    <property type="entry name" value="HTH-TYPE TRANSCRIPTIONAL REGULATOR GADX"/>
    <property type="match status" value="1"/>
</dbReference>
<keyword evidence="2" id="KW-0238">DNA-binding</keyword>
<name>A0A3N0V229_9GAMM</name>
<evidence type="ECO:0000259" key="4">
    <source>
        <dbReference type="PROSITE" id="PS01124"/>
    </source>
</evidence>
<keyword evidence="1" id="KW-0805">Transcription regulation</keyword>
<dbReference type="SUPFAM" id="SSF46689">
    <property type="entry name" value="Homeodomain-like"/>
    <property type="match status" value="2"/>
</dbReference>
<feature type="domain" description="HTH araC/xylS-type" evidence="4">
    <location>
        <begin position="292"/>
        <end position="390"/>
    </location>
</feature>
<dbReference type="EMBL" id="RJVO01000009">
    <property type="protein sequence ID" value="ROH86528.1"/>
    <property type="molecule type" value="Genomic_DNA"/>
</dbReference>
<dbReference type="GO" id="GO:0003700">
    <property type="term" value="F:DNA-binding transcription factor activity"/>
    <property type="evidence" value="ECO:0007669"/>
    <property type="project" value="InterPro"/>
</dbReference>
<evidence type="ECO:0000256" key="2">
    <source>
        <dbReference type="ARBA" id="ARBA00023125"/>
    </source>
</evidence>
<organism evidence="5 6">
    <name type="scientific">Stagnimonas aquatica</name>
    <dbReference type="NCBI Taxonomy" id="2689987"/>
    <lineage>
        <taxon>Bacteria</taxon>
        <taxon>Pseudomonadati</taxon>
        <taxon>Pseudomonadota</taxon>
        <taxon>Gammaproteobacteria</taxon>
        <taxon>Nevskiales</taxon>
        <taxon>Nevskiaceae</taxon>
        <taxon>Stagnimonas</taxon>
    </lineage>
</organism>
<evidence type="ECO:0000313" key="6">
    <source>
        <dbReference type="Proteomes" id="UP000282106"/>
    </source>
</evidence>
<comment type="caution">
    <text evidence="5">The sequence shown here is derived from an EMBL/GenBank/DDBJ whole genome shotgun (WGS) entry which is preliminary data.</text>
</comment>
<gene>
    <name evidence="5" type="ORF">ED208_15970</name>
</gene>
<dbReference type="PRINTS" id="PR01590">
    <property type="entry name" value="HTHFIS"/>
</dbReference>
<dbReference type="AlphaFoldDB" id="A0A3N0V229"/>
<protein>
    <submittedName>
        <fullName evidence="5">Helix-turn-helix domain-containing protein</fullName>
    </submittedName>
</protein>
<dbReference type="InterPro" id="IPR002197">
    <property type="entry name" value="HTH_Fis"/>
</dbReference>
<dbReference type="PANTHER" id="PTHR47894:SF4">
    <property type="entry name" value="HTH-TYPE TRANSCRIPTIONAL REGULATOR GADX"/>
    <property type="match status" value="1"/>
</dbReference>
<dbReference type="SMART" id="SM00342">
    <property type="entry name" value="HTH_ARAC"/>
    <property type="match status" value="1"/>
</dbReference>
<sequence>MPTPETPAPMMMTSSTPVFVLLIEVSLAGIVFLTGHRFAGKAQQGLIFGDKGFAIGDMSTLIRAAGMRGAADFLHEHGVAIEPLMDRLQIPRAALVDEELRISLTAYGQLLEAAAELAACPDLGLQIAERQDISILGPLAIAMRNAATVREAMRVASHFLHAHSSGIRLSLHADAPAPGQSSLRLSLITPGWLPRRQLLDLCFADLHHFLRFLSPSTPPVLAVTLPHAPLAPRARYAELFGRPVDFESAHAEIVVPSDFLDQSLVGAVAALHRLSLEYLKLAYEGGGRTMSEQVEDILRRALPSTRGRREVVARLLGLHPRTLQRRLEAEGAAFSHILDSVRRDQARRWLTESEVPLAHIADILGLADQAVLCRNCARWFGRSPSAIRARGLPTPPA</sequence>
<dbReference type="GO" id="GO:0000976">
    <property type="term" value="F:transcription cis-regulatory region binding"/>
    <property type="evidence" value="ECO:0007669"/>
    <property type="project" value="TreeGrafter"/>
</dbReference>
<dbReference type="Proteomes" id="UP000282106">
    <property type="component" value="Unassembled WGS sequence"/>
</dbReference>
<dbReference type="Gene3D" id="1.10.10.60">
    <property type="entry name" value="Homeodomain-like"/>
    <property type="match status" value="1"/>
</dbReference>
<dbReference type="Pfam" id="PF12833">
    <property type="entry name" value="HTH_18"/>
    <property type="match status" value="1"/>
</dbReference>
<reference evidence="5 6" key="1">
    <citation type="submission" date="2018-10" db="EMBL/GenBank/DDBJ databases">
        <authorList>
            <person name="Chen W.-M."/>
        </authorList>
    </citation>
    <scope>NUCLEOTIDE SEQUENCE [LARGE SCALE GENOMIC DNA]</scope>
    <source>
        <strain evidence="5 6">THS-13</strain>
    </source>
</reference>
<keyword evidence="3" id="KW-0804">Transcription</keyword>
<dbReference type="Pfam" id="PF12625">
    <property type="entry name" value="Arabinose_bd"/>
    <property type="match status" value="1"/>
</dbReference>
<evidence type="ECO:0000256" key="3">
    <source>
        <dbReference type="ARBA" id="ARBA00023163"/>
    </source>
</evidence>
<dbReference type="InParanoid" id="A0A3N0V229"/>
<dbReference type="PROSITE" id="PS01124">
    <property type="entry name" value="HTH_ARAC_FAMILY_2"/>
    <property type="match status" value="1"/>
</dbReference>
<keyword evidence="6" id="KW-1185">Reference proteome</keyword>
<evidence type="ECO:0000256" key="1">
    <source>
        <dbReference type="ARBA" id="ARBA00023015"/>
    </source>
</evidence>